<dbReference type="RefSeq" id="WP_067378794.1">
    <property type="nucleotide sequence ID" value="NZ_CP015839.1"/>
</dbReference>
<sequence length="149" mass="17349">MNESNEKIFKTTGLSEGKKILFYFKSYNSSKAVNQIINEHLINHVLPETINTLGEFEIYDSRNKGYEFIILNNNSKDKQYFSCMKDGYASYPSCNTRFNFSPEVMILVTFPRPLLDDWVNIRYGLVQLVTGFNTAYEKTTAMQSESRYE</sequence>
<organism evidence="1 2">
    <name type="scientific">Marinobacterium aestuarii</name>
    <dbReference type="NCBI Taxonomy" id="1821621"/>
    <lineage>
        <taxon>Bacteria</taxon>
        <taxon>Pseudomonadati</taxon>
        <taxon>Pseudomonadota</taxon>
        <taxon>Gammaproteobacteria</taxon>
        <taxon>Oceanospirillales</taxon>
        <taxon>Oceanospirillaceae</taxon>
        <taxon>Marinobacterium</taxon>
    </lineage>
</organism>
<dbReference type="KEGG" id="mars:A8C75_04630"/>
<evidence type="ECO:0000313" key="1">
    <source>
        <dbReference type="EMBL" id="ANG61835.1"/>
    </source>
</evidence>
<dbReference type="AlphaFoldDB" id="A0A1A9EVB7"/>
<accession>A0A1A9EVB7</accession>
<gene>
    <name evidence="1" type="ORF">A8C75_04630</name>
</gene>
<protein>
    <submittedName>
        <fullName evidence="1">Uncharacterized protein</fullName>
    </submittedName>
</protein>
<dbReference type="EMBL" id="CP015839">
    <property type="protein sequence ID" value="ANG61835.1"/>
    <property type="molecule type" value="Genomic_DNA"/>
</dbReference>
<evidence type="ECO:0000313" key="2">
    <source>
        <dbReference type="Proteomes" id="UP000078070"/>
    </source>
</evidence>
<dbReference type="Proteomes" id="UP000078070">
    <property type="component" value="Chromosome"/>
</dbReference>
<name>A0A1A9EVB7_9GAMM</name>
<dbReference type="STRING" id="1821621.A8C75_04630"/>
<proteinExistence type="predicted"/>
<reference evidence="1 2" key="2">
    <citation type="journal article" date="2018" name="Int. J. Syst. Evol. Microbiol.">
        <title>Marinobacterium aestuarii sp. nov., a benzene-degrading marine bacterium isolated from estuary sediment.</title>
        <authorList>
            <person name="Bae S.S."/>
            <person name="Jung J."/>
            <person name="Chung D."/>
            <person name="Baek K."/>
        </authorList>
    </citation>
    <scope>NUCLEOTIDE SEQUENCE [LARGE SCALE GENOMIC DNA]</scope>
    <source>
        <strain evidence="1 2">ST58-10</strain>
    </source>
</reference>
<keyword evidence="2" id="KW-1185">Reference proteome</keyword>
<reference evidence="2" key="1">
    <citation type="submission" date="2016-05" db="EMBL/GenBank/DDBJ databases">
        <authorList>
            <person name="Baek K."/>
            <person name="Yang S.-J."/>
        </authorList>
    </citation>
    <scope>NUCLEOTIDE SEQUENCE [LARGE SCALE GENOMIC DNA]</scope>
    <source>
        <strain evidence="2">ST58-10</strain>
    </source>
</reference>